<gene>
    <name evidence="2" type="ORF">H5P30_20290</name>
</gene>
<sequence length="109" mass="11588">MDFSADPEETTLVVPLHEQNASRPLIIRSGTAIAISKASDPIRTSPSIPKKRLSSFLSTNKMTLGLLIIRSGTAIAISKASDPIRTSPSIPKKRLSSFLSTGKMAPSPS</sequence>
<keyword evidence="3" id="KW-1185">Reference proteome</keyword>
<dbReference type="EMBL" id="JACHVA010000138">
    <property type="protein sequence ID" value="MBC2604130.1"/>
    <property type="molecule type" value="Genomic_DNA"/>
</dbReference>
<dbReference type="Proteomes" id="UP000525652">
    <property type="component" value="Unassembled WGS sequence"/>
</dbReference>
<dbReference type="AlphaFoldDB" id="A0A7X1E5Y4"/>
<accession>A0A7X1E5Y4</accession>
<reference evidence="2 3" key="1">
    <citation type="submission" date="2020-07" db="EMBL/GenBank/DDBJ databases">
        <authorList>
            <person name="Feng X."/>
        </authorList>
    </citation>
    <scope>NUCLEOTIDE SEQUENCE [LARGE SCALE GENOMIC DNA]</scope>
    <source>
        <strain evidence="2 3">JCM14086</strain>
    </source>
</reference>
<protein>
    <submittedName>
        <fullName evidence="2">Uncharacterized protein</fullName>
    </submittedName>
</protein>
<proteinExistence type="predicted"/>
<evidence type="ECO:0000313" key="2">
    <source>
        <dbReference type="EMBL" id="MBC2604130.1"/>
    </source>
</evidence>
<feature type="region of interest" description="Disordered" evidence="1">
    <location>
        <begin position="80"/>
        <end position="109"/>
    </location>
</feature>
<comment type="caution">
    <text evidence="2">The sequence shown here is derived from an EMBL/GenBank/DDBJ whole genome shotgun (WGS) entry which is preliminary data.</text>
</comment>
<name>A0A7X1E5Y4_9BACT</name>
<dbReference type="RefSeq" id="WP_185694747.1">
    <property type="nucleotide sequence ID" value="NZ_JACHVA010000138.1"/>
</dbReference>
<evidence type="ECO:0000313" key="3">
    <source>
        <dbReference type="Proteomes" id="UP000525652"/>
    </source>
</evidence>
<organism evidence="2 3">
    <name type="scientific">Puniceicoccus vermicola</name>
    <dbReference type="NCBI Taxonomy" id="388746"/>
    <lineage>
        <taxon>Bacteria</taxon>
        <taxon>Pseudomonadati</taxon>
        <taxon>Verrucomicrobiota</taxon>
        <taxon>Opitutia</taxon>
        <taxon>Puniceicoccales</taxon>
        <taxon>Puniceicoccaceae</taxon>
        <taxon>Puniceicoccus</taxon>
    </lineage>
</organism>
<evidence type="ECO:0000256" key="1">
    <source>
        <dbReference type="SAM" id="MobiDB-lite"/>
    </source>
</evidence>